<dbReference type="EMBL" id="KZ664736">
    <property type="protein sequence ID" value="PPS03506.1"/>
    <property type="molecule type" value="Genomic_DNA"/>
</dbReference>
<proteinExistence type="predicted"/>
<dbReference type="SUPFAM" id="SSF56219">
    <property type="entry name" value="DNase I-like"/>
    <property type="match status" value="1"/>
</dbReference>
<organism evidence="3 4">
    <name type="scientific">Gossypium barbadense</name>
    <name type="common">Sea Island cotton</name>
    <name type="synonym">Hibiscus barbadensis</name>
    <dbReference type="NCBI Taxonomy" id="3634"/>
    <lineage>
        <taxon>Eukaryota</taxon>
        <taxon>Viridiplantae</taxon>
        <taxon>Streptophyta</taxon>
        <taxon>Embryophyta</taxon>
        <taxon>Tracheophyta</taxon>
        <taxon>Spermatophyta</taxon>
        <taxon>Magnoliopsida</taxon>
        <taxon>eudicotyledons</taxon>
        <taxon>Gunneridae</taxon>
        <taxon>Pentapetalae</taxon>
        <taxon>rosids</taxon>
        <taxon>malvids</taxon>
        <taxon>Malvales</taxon>
        <taxon>Malvaceae</taxon>
        <taxon>Malvoideae</taxon>
        <taxon>Gossypium</taxon>
    </lineage>
</organism>
<gene>
    <name evidence="3" type="ORF">GOBAR_AA17158</name>
</gene>
<dbReference type="Pfam" id="PF03372">
    <property type="entry name" value="Exo_endo_phos"/>
    <property type="match status" value="1"/>
</dbReference>
<keyword evidence="1" id="KW-0732">Signal</keyword>
<evidence type="ECO:0000256" key="1">
    <source>
        <dbReference type="SAM" id="SignalP"/>
    </source>
</evidence>
<evidence type="ECO:0000313" key="3">
    <source>
        <dbReference type="EMBL" id="PPS03506.1"/>
    </source>
</evidence>
<evidence type="ECO:0000313" key="4">
    <source>
        <dbReference type="Proteomes" id="UP000239757"/>
    </source>
</evidence>
<reference evidence="3 4" key="1">
    <citation type="submission" date="2015-01" db="EMBL/GenBank/DDBJ databases">
        <title>Genome of allotetraploid Gossypium barbadense reveals genomic plasticity and fiber elongation in cotton evolution.</title>
        <authorList>
            <person name="Chen X."/>
            <person name="Liu X."/>
            <person name="Zhao B."/>
            <person name="Zheng H."/>
            <person name="Hu Y."/>
            <person name="Lu G."/>
            <person name="Yang C."/>
            <person name="Chen J."/>
            <person name="Shan C."/>
            <person name="Zhang L."/>
            <person name="Zhou Y."/>
            <person name="Wang L."/>
            <person name="Guo W."/>
            <person name="Bai Y."/>
            <person name="Ruan J."/>
            <person name="Shangguan X."/>
            <person name="Mao Y."/>
            <person name="Jiang J."/>
            <person name="Zhu Y."/>
            <person name="Lei J."/>
            <person name="Kang H."/>
            <person name="Chen S."/>
            <person name="He X."/>
            <person name="Wang R."/>
            <person name="Wang Y."/>
            <person name="Chen J."/>
            <person name="Wang L."/>
            <person name="Yu S."/>
            <person name="Wang B."/>
            <person name="Wei J."/>
            <person name="Song S."/>
            <person name="Lu X."/>
            <person name="Gao Z."/>
            <person name="Gu W."/>
            <person name="Deng X."/>
            <person name="Ma D."/>
            <person name="Wang S."/>
            <person name="Liang W."/>
            <person name="Fang L."/>
            <person name="Cai C."/>
            <person name="Zhu X."/>
            <person name="Zhou B."/>
            <person name="Zhang Y."/>
            <person name="Chen Z."/>
            <person name="Xu S."/>
            <person name="Zhu R."/>
            <person name="Wang S."/>
            <person name="Zhang T."/>
            <person name="Zhao G."/>
        </authorList>
    </citation>
    <scope>NUCLEOTIDE SEQUENCE [LARGE SCALE GENOMIC DNA]</scope>
    <source>
        <strain evidence="4">cv. Xinhai21</strain>
        <tissue evidence="3">Leaf</tissue>
    </source>
</reference>
<name>A0A2P5XJI1_GOSBA</name>
<dbReference type="InterPro" id="IPR005135">
    <property type="entry name" value="Endo/exonuclease/phosphatase"/>
</dbReference>
<protein>
    <recommendedName>
        <fullName evidence="2">Endonuclease/exonuclease/phosphatase domain-containing protein</fullName>
    </recommendedName>
</protein>
<dbReference type="Proteomes" id="UP000239757">
    <property type="component" value="Unassembled WGS sequence"/>
</dbReference>
<dbReference type="AlphaFoldDB" id="A0A2P5XJI1"/>
<dbReference type="Gene3D" id="3.60.10.10">
    <property type="entry name" value="Endonuclease/exonuclease/phosphatase"/>
    <property type="match status" value="1"/>
</dbReference>
<dbReference type="InterPro" id="IPR036691">
    <property type="entry name" value="Endo/exonu/phosph_ase_sf"/>
</dbReference>
<dbReference type="GO" id="GO:0003824">
    <property type="term" value="F:catalytic activity"/>
    <property type="evidence" value="ECO:0007669"/>
    <property type="project" value="InterPro"/>
</dbReference>
<dbReference type="PANTHER" id="PTHR35218:SF9">
    <property type="entry name" value="ENDONUCLEASE_EXONUCLEASE_PHOSPHATASE DOMAIN-CONTAINING PROTEIN"/>
    <property type="match status" value="1"/>
</dbReference>
<sequence>MSGGVLHSPFLLSRFLIRLWKGLGFLHAMKFLCWNCRGLGNIATVREQKQLLATYKPDIVFLSETKMSANEFSRVQNRCRMQSGLAVNSEGRSGGLALIWEEGIDVTIQSLSKHHINSMVRLKNHNNILVTGFYGHANPNLRSNSWEMLERVGGLVREDWVVRGDFNAILNEAEKDGGQKKRVVYLGQQQKRGNMIKERLDRFVTSVSMIEKYLFMTSKVVQQTHSDHDAIIWDMWGSKPKEYPRDQRLCFRFEECWAMDSEAKNLISSEWNWESTNYVNKLEKIRGVLGPWKRDRYGKMKNDMRKLENKVDRAIDSERRDDSAIILSEMRSRLSQLYARGEIYWAQRSRYQWLRDGDRNTRYFHARATGRLKKNTIEKLKNKDGTWVTNSKDISNVAKNYF</sequence>
<dbReference type="OrthoDB" id="991485at2759"/>
<evidence type="ECO:0000259" key="2">
    <source>
        <dbReference type="Pfam" id="PF03372"/>
    </source>
</evidence>
<feature type="domain" description="Endonuclease/exonuclease/phosphatase" evidence="2">
    <location>
        <begin position="33"/>
        <end position="206"/>
    </location>
</feature>
<dbReference type="PANTHER" id="PTHR35218">
    <property type="entry name" value="RNASE H DOMAIN-CONTAINING PROTEIN"/>
    <property type="match status" value="1"/>
</dbReference>
<feature type="signal peptide" evidence="1">
    <location>
        <begin position="1"/>
        <end position="24"/>
    </location>
</feature>
<feature type="chain" id="PRO_5015160763" description="Endonuclease/exonuclease/phosphatase domain-containing protein" evidence="1">
    <location>
        <begin position="25"/>
        <end position="402"/>
    </location>
</feature>
<accession>A0A2P5XJI1</accession>